<gene>
    <name evidence="1" type="ORF">RND71_036019</name>
</gene>
<proteinExistence type="predicted"/>
<organism evidence="1 2">
    <name type="scientific">Anisodus tanguticus</name>
    <dbReference type="NCBI Taxonomy" id="243964"/>
    <lineage>
        <taxon>Eukaryota</taxon>
        <taxon>Viridiplantae</taxon>
        <taxon>Streptophyta</taxon>
        <taxon>Embryophyta</taxon>
        <taxon>Tracheophyta</taxon>
        <taxon>Spermatophyta</taxon>
        <taxon>Magnoliopsida</taxon>
        <taxon>eudicotyledons</taxon>
        <taxon>Gunneridae</taxon>
        <taxon>Pentapetalae</taxon>
        <taxon>asterids</taxon>
        <taxon>lamiids</taxon>
        <taxon>Solanales</taxon>
        <taxon>Solanaceae</taxon>
        <taxon>Solanoideae</taxon>
        <taxon>Hyoscyameae</taxon>
        <taxon>Anisodus</taxon>
    </lineage>
</organism>
<sequence>MIANLSELDRSYRKHRKNYGEASSDDESLESMPLKWQITYCEAATEATSVENASLNSPKMT</sequence>
<evidence type="ECO:0000313" key="2">
    <source>
        <dbReference type="Proteomes" id="UP001291623"/>
    </source>
</evidence>
<dbReference type="EMBL" id="JAVYJV010000019">
    <property type="protein sequence ID" value="KAK4345843.1"/>
    <property type="molecule type" value="Genomic_DNA"/>
</dbReference>
<name>A0AAE1R6Q7_9SOLA</name>
<accession>A0AAE1R6Q7</accession>
<dbReference type="Proteomes" id="UP001291623">
    <property type="component" value="Unassembled WGS sequence"/>
</dbReference>
<reference evidence="1" key="1">
    <citation type="submission" date="2023-12" db="EMBL/GenBank/DDBJ databases">
        <title>Genome assembly of Anisodus tanguticus.</title>
        <authorList>
            <person name="Wang Y.-J."/>
        </authorList>
    </citation>
    <scope>NUCLEOTIDE SEQUENCE</scope>
    <source>
        <strain evidence="1">KB-2021</strain>
        <tissue evidence="1">Leaf</tissue>
    </source>
</reference>
<comment type="caution">
    <text evidence="1">The sequence shown here is derived from an EMBL/GenBank/DDBJ whole genome shotgun (WGS) entry which is preliminary data.</text>
</comment>
<keyword evidence="2" id="KW-1185">Reference proteome</keyword>
<evidence type="ECO:0000313" key="1">
    <source>
        <dbReference type="EMBL" id="KAK4345843.1"/>
    </source>
</evidence>
<protein>
    <submittedName>
        <fullName evidence="1">Uncharacterized protein</fullName>
    </submittedName>
</protein>
<dbReference type="AlphaFoldDB" id="A0AAE1R6Q7"/>